<evidence type="ECO:0000256" key="3">
    <source>
        <dbReference type="ARBA" id="ARBA00022692"/>
    </source>
</evidence>
<dbReference type="EMBL" id="SDIL01000003">
    <property type="protein sequence ID" value="RXK42217.1"/>
    <property type="molecule type" value="Genomic_DNA"/>
</dbReference>
<gene>
    <name evidence="8" type="ORF">M231_00575</name>
</gene>
<feature type="region of interest" description="Disordered" evidence="7">
    <location>
        <begin position="243"/>
        <end position="281"/>
    </location>
</feature>
<feature type="compositionally biased region" description="Polar residues" evidence="7">
    <location>
        <begin position="1"/>
        <end position="11"/>
    </location>
</feature>
<dbReference type="Pfam" id="PF03134">
    <property type="entry name" value="TB2_DP1_HVA22"/>
    <property type="match status" value="1"/>
</dbReference>
<evidence type="ECO:0000256" key="5">
    <source>
        <dbReference type="ARBA" id="ARBA00023136"/>
    </source>
</evidence>
<dbReference type="PANTHER" id="PTHR12300:SF161">
    <property type="entry name" value="RECEPTOR EXPRESSION-ENHANCING PROTEIN"/>
    <property type="match status" value="1"/>
</dbReference>
<proteinExistence type="inferred from homology"/>
<dbReference type="PANTHER" id="PTHR12300">
    <property type="entry name" value="HVA22-LIKE PROTEINS"/>
    <property type="match status" value="1"/>
</dbReference>
<evidence type="ECO:0000256" key="6">
    <source>
        <dbReference type="RuleBase" id="RU362006"/>
    </source>
</evidence>
<name>A0A4V1M508_TREME</name>
<accession>A0A4V1M508</accession>
<evidence type="ECO:0000313" key="8">
    <source>
        <dbReference type="EMBL" id="RXK42217.1"/>
    </source>
</evidence>
<feature type="transmembrane region" description="Helical" evidence="6">
    <location>
        <begin position="174"/>
        <end position="196"/>
    </location>
</feature>
<dbReference type="OrthoDB" id="10009287at2759"/>
<dbReference type="Proteomes" id="UP000289152">
    <property type="component" value="Unassembled WGS sequence"/>
</dbReference>
<evidence type="ECO:0000256" key="7">
    <source>
        <dbReference type="SAM" id="MobiDB-lite"/>
    </source>
</evidence>
<organism evidence="8 9">
    <name type="scientific">Tremella mesenterica</name>
    <name type="common">Jelly fungus</name>
    <dbReference type="NCBI Taxonomy" id="5217"/>
    <lineage>
        <taxon>Eukaryota</taxon>
        <taxon>Fungi</taxon>
        <taxon>Dikarya</taxon>
        <taxon>Basidiomycota</taxon>
        <taxon>Agaricomycotina</taxon>
        <taxon>Tremellomycetes</taxon>
        <taxon>Tremellales</taxon>
        <taxon>Tremellaceae</taxon>
        <taxon>Tremella</taxon>
    </lineage>
</organism>
<dbReference type="InParanoid" id="A0A4V1M508"/>
<evidence type="ECO:0000256" key="4">
    <source>
        <dbReference type="ARBA" id="ARBA00022989"/>
    </source>
</evidence>
<feature type="transmembrane region" description="Helical" evidence="6">
    <location>
        <begin position="115"/>
        <end position="138"/>
    </location>
</feature>
<comment type="caution">
    <text evidence="8">The sequence shown here is derived from an EMBL/GenBank/DDBJ whole genome shotgun (WGS) entry which is preliminary data.</text>
</comment>
<evidence type="ECO:0000256" key="2">
    <source>
        <dbReference type="ARBA" id="ARBA00008573"/>
    </source>
</evidence>
<comment type="similarity">
    <text evidence="2 6">Belongs to the DP1 family.</text>
</comment>
<keyword evidence="3 6" id="KW-0812">Transmembrane</keyword>
<dbReference type="STRING" id="5217.A0A4V1M508"/>
<keyword evidence="5 6" id="KW-0472">Membrane</keyword>
<dbReference type="GO" id="GO:0016020">
    <property type="term" value="C:membrane"/>
    <property type="evidence" value="ECO:0007669"/>
    <property type="project" value="UniProtKB-SubCell"/>
</dbReference>
<feature type="region of interest" description="Disordered" evidence="7">
    <location>
        <begin position="1"/>
        <end position="56"/>
    </location>
</feature>
<keyword evidence="9" id="KW-1185">Reference proteome</keyword>
<dbReference type="InterPro" id="IPR004345">
    <property type="entry name" value="TB2_DP1_HVA22"/>
</dbReference>
<comment type="subcellular location">
    <subcellularLocation>
        <location evidence="1 6">Membrane</location>
        <topology evidence="1 6">Multi-pass membrane protein</topology>
    </subcellularLocation>
</comment>
<dbReference type="AlphaFoldDB" id="A0A4V1M508"/>
<reference evidence="8 9" key="1">
    <citation type="submission" date="2016-06" db="EMBL/GenBank/DDBJ databases">
        <title>Evolution of pathogenesis and genome organization in the Tremellales.</title>
        <authorList>
            <person name="Cuomo C."/>
            <person name="Litvintseva A."/>
            <person name="Heitman J."/>
            <person name="Chen Y."/>
            <person name="Sun S."/>
            <person name="Springer D."/>
            <person name="Dromer F."/>
            <person name="Young S."/>
            <person name="Zeng Q."/>
            <person name="Chapman S."/>
            <person name="Gujja S."/>
            <person name="Saif S."/>
            <person name="Birren B."/>
        </authorList>
    </citation>
    <scope>NUCLEOTIDE SEQUENCE [LARGE SCALE GENOMIC DNA]</scope>
    <source>
        <strain evidence="8 9">ATCC 28783</strain>
    </source>
</reference>
<comment type="caution">
    <text evidence="6">Lacks conserved residue(s) required for the propagation of feature annotation.</text>
</comment>
<protein>
    <recommendedName>
        <fullName evidence="6">Protein YOP1</fullName>
    </recommendedName>
</protein>
<feature type="compositionally biased region" description="Polar residues" evidence="7">
    <location>
        <begin position="247"/>
        <end position="258"/>
    </location>
</feature>
<keyword evidence="4 6" id="KW-1133">Transmembrane helix</keyword>
<sequence length="281" mass="30203">MDPTTPAQTDAISPEPLIPVSDSSIPLTPAPGFTQTTDDVDGQATTNPDSRPHPAVTGLRQRVNKLSTSVEHAAEHPTVKQARGAAGRQIEQFREILGKSEWVREAEKRSGVDRVWLVVGGAFAYLLLIPLNIFGLGLPTTTLLTFVPPSYLALDLLDRSPAGTTNKDEQIKSLLSYFVVLGYIQFLESLAAGVLARRIPQYYTLKLVFLAYLLHPSTNGAIKIHNAVFRPFIRSPIGHGVIPTPPQTVSGNQSQGASPETREGVKLPSGPGSGVGMEVPK</sequence>
<evidence type="ECO:0000313" key="9">
    <source>
        <dbReference type="Proteomes" id="UP000289152"/>
    </source>
</evidence>
<feature type="compositionally biased region" description="Polar residues" evidence="7">
    <location>
        <begin position="33"/>
        <end position="49"/>
    </location>
</feature>
<evidence type="ECO:0000256" key="1">
    <source>
        <dbReference type="ARBA" id="ARBA00004141"/>
    </source>
</evidence>